<dbReference type="AlphaFoldDB" id="A0A7W4ZP22"/>
<gene>
    <name evidence="1" type="ORF">FHS41_002526</name>
</gene>
<dbReference type="EMBL" id="JACHXE010000002">
    <property type="protein sequence ID" value="MBB3076049.1"/>
    <property type="molecule type" value="Genomic_DNA"/>
</dbReference>
<organism evidence="1 2">
    <name type="scientific">Streptomyces violarus</name>
    <dbReference type="NCBI Taxonomy" id="67380"/>
    <lineage>
        <taxon>Bacteria</taxon>
        <taxon>Bacillati</taxon>
        <taxon>Actinomycetota</taxon>
        <taxon>Actinomycetes</taxon>
        <taxon>Kitasatosporales</taxon>
        <taxon>Streptomycetaceae</taxon>
        <taxon>Streptomyces</taxon>
    </lineage>
</organism>
<dbReference type="RefSeq" id="WP_184590951.1">
    <property type="nucleotide sequence ID" value="NZ_BMUP01000003.1"/>
</dbReference>
<evidence type="ECO:0000313" key="2">
    <source>
        <dbReference type="Proteomes" id="UP000572907"/>
    </source>
</evidence>
<reference evidence="1 2" key="1">
    <citation type="submission" date="2020-08" db="EMBL/GenBank/DDBJ databases">
        <title>Genomic Encyclopedia of Type Strains, Phase III (KMG-III): the genomes of soil and plant-associated and newly described type strains.</title>
        <authorList>
            <person name="Whitman W."/>
        </authorList>
    </citation>
    <scope>NUCLEOTIDE SEQUENCE [LARGE SCALE GENOMIC DNA]</scope>
    <source>
        <strain evidence="1 2">CECT 3237</strain>
    </source>
</reference>
<evidence type="ECO:0000313" key="1">
    <source>
        <dbReference type="EMBL" id="MBB3076049.1"/>
    </source>
</evidence>
<protein>
    <submittedName>
        <fullName evidence="1">Uncharacterized protein</fullName>
    </submittedName>
</protein>
<name>A0A7W4ZP22_9ACTN</name>
<comment type="caution">
    <text evidence="1">The sequence shown here is derived from an EMBL/GenBank/DDBJ whole genome shotgun (WGS) entry which is preliminary data.</text>
</comment>
<dbReference type="Proteomes" id="UP000572907">
    <property type="component" value="Unassembled WGS sequence"/>
</dbReference>
<keyword evidence="2" id="KW-1185">Reference proteome</keyword>
<accession>A0A7W4ZP22</accession>
<sequence length="279" mass="31239">MIGNLFTVAELAPESLREALADMLAVPDKAVDVADADGDQESRHWDAPVLCTFRILPPGDLALELDITVEDATAGTLTEEGLARALAARVKSSVLHPSTLDLPSAYWVAVPDGRSVRCRLEAIDSDEDTAYRVDAVEEQVPDLPRARVEILPEILDRQPIATPVSDAVLATLPTGTAASVEGHVHHYLRVWERLTYRLRSDWAPSGRYRADLFHRDLEAREELERLIPEMSEMYAVALRDAVTQLDRTFKEHTDTKPTSDDDGKADSWWRNRVPRRTPW</sequence>
<proteinExistence type="predicted"/>